<dbReference type="EMBL" id="UINC01040219">
    <property type="protein sequence ID" value="SVB39780.1"/>
    <property type="molecule type" value="Genomic_DNA"/>
</dbReference>
<gene>
    <name evidence="1" type="ORF">METZ01_LOCUS192634</name>
</gene>
<dbReference type="AlphaFoldDB" id="A0A382DMS9"/>
<reference evidence="1" key="1">
    <citation type="submission" date="2018-05" db="EMBL/GenBank/DDBJ databases">
        <authorList>
            <person name="Lanie J.A."/>
            <person name="Ng W.-L."/>
            <person name="Kazmierczak K.M."/>
            <person name="Andrzejewski T.M."/>
            <person name="Davidsen T.M."/>
            <person name="Wayne K.J."/>
            <person name="Tettelin H."/>
            <person name="Glass J.I."/>
            <person name="Rusch D."/>
            <person name="Podicherti R."/>
            <person name="Tsui H.-C.T."/>
            <person name="Winkler M.E."/>
        </authorList>
    </citation>
    <scope>NUCLEOTIDE SEQUENCE</scope>
</reference>
<proteinExistence type="predicted"/>
<sequence length="59" mass="7217">MYLIRYEKTLPPWRVSQDEVEADDPEDAVKEFYKRHDSFEDKIHSVYEKTSMITYQKVM</sequence>
<evidence type="ECO:0000313" key="1">
    <source>
        <dbReference type="EMBL" id="SVB39780.1"/>
    </source>
</evidence>
<organism evidence="1">
    <name type="scientific">marine metagenome</name>
    <dbReference type="NCBI Taxonomy" id="408172"/>
    <lineage>
        <taxon>unclassified sequences</taxon>
        <taxon>metagenomes</taxon>
        <taxon>ecological metagenomes</taxon>
    </lineage>
</organism>
<protein>
    <submittedName>
        <fullName evidence="1">Uncharacterized protein</fullName>
    </submittedName>
</protein>
<name>A0A382DMS9_9ZZZZ</name>
<accession>A0A382DMS9</accession>